<dbReference type="UniPathway" id="UPA00143"/>
<protein>
    <recommendedName>
        <fullName evidence="4">SOCS box domain-containing protein</fullName>
    </recommendedName>
</protein>
<dbReference type="PROSITE" id="PS50225">
    <property type="entry name" value="SOCS"/>
    <property type="match status" value="1"/>
</dbReference>
<dbReference type="Pfam" id="PF15072">
    <property type="entry name" value="HROB"/>
    <property type="match status" value="1"/>
</dbReference>
<feature type="region of interest" description="Disordered" evidence="3">
    <location>
        <begin position="372"/>
        <end position="397"/>
    </location>
</feature>
<dbReference type="InterPro" id="IPR028045">
    <property type="entry name" value="HROB"/>
</dbReference>
<dbReference type="Pfam" id="PF00023">
    <property type="entry name" value="Ank"/>
    <property type="match status" value="1"/>
</dbReference>
<name>A0A8K1LE97_9PASS</name>
<feature type="region of interest" description="Disordered" evidence="3">
    <location>
        <begin position="30"/>
        <end position="351"/>
    </location>
</feature>
<feature type="repeat" description="ANK" evidence="2">
    <location>
        <begin position="745"/>
        <end position="777"/>
    </location>
</feature>
<evidence type="ECO:0000313" key="5">
    <source>
        <dbReference type="EMBL" id="TRZ10636.1"/>
    </source>
</evidence>
<reference evidence="5" key="1">
    <citation type="submission" date="2019-04" db="EMBL/GenBank/DDBJ databases">
        <title>Genome assembly of Zosterops borbonicus 15179.</title>
        <authorList>
            <person name="Leroy T."/>
            <person name="Anselmetti Y."/>
            <person name="Tilak M.-K."/>
            <person name="Nabholz B."/>
        </authorList>
    </citation>
    <scope>NUCLEOTIDE SEQUENCE</scope>
    <source>
        <strain evidence="5">HGM_15179</strain>
        <tissue evidence="5">Muscle</tissue>
    </source>
</reference>
<dbReference type="Proteomes" id="UP000796761">
    <property type="component" value="Unassembled WGS sequence"/>
</dbReference>
<feature type="repeat" description="ANK" evidence="2">
    <location>
        <begin position="779"/>
        <end position="811"/>
    </location>
</feature>
<comment type="caution">
    <text evidence="5">The sequence shown here is derived from an EMBL/GenBank/DDBJ whole genome shotgun (WGS) entry which is preliminary data.</text>
</comment>
<dbReference type="GO" id="GO:0035556">
    <property type="term" value="P:intracellular signal transduction"/>
    <property type="evidence" value="ECO:0007669"/>
    <property type="project" value="InterPro"/>
</dbReference>
<dbReference type="Gene3D" id="1.25.40.20">
    <property type="entry name" value="Ankyrin repeat-containing domain"/>
    <property type="match status" value="1"/>
</dbReference>
<dbReference type="SMART" id="SM00248">
    <property type="entry name" value="ANK"/>
    <property type="match status" value="7"/>
</dbReference>
<comment type="pathway">
    <text evidence="1">Protein modification; protein ubiquitination.</text>
</comment>
<keyword evidence="6" id="KW-1185">Reference proteome</keyword>
<dbReference type="SUPFAM" id="SSF158235">
    <property type="entry name" value="SOCS box-like"/>
    <property type="match status" value="1"/>
</dbReference>
<evidence type="ECO:0000259" key="4">
    <source>
        <dbReference type="PROSITE" id="PS50225"/>
    </source>
</evidence>
<feature type="compositionally biased region" description="Pro residues" evidence="3">
    <location>
        <begin position="68"/>
        <end position="77"/>
    </location>
</feature>
<dbReference type="PANTHER" id="PTHR14523:SF1">
    <property type="entry name" value="HOMOLOGOUS RECOMBINATION OB-FOLD PROTEIN"/>
    <property type="match status" value="1"/>
</dbReference>
<dbReference type="InterPro" id="IPR058570">
    <property type="entry name" value="HROB_OB"/>
</dbReference>
<dbReference type="GO" id="GO:0000725">
    <property type="term" value="P:recombinational repair"/>
    <property type="evidence" value="ECO:0007669"/>
    <property type="project" value="InterPro"/>
</dbReference>
<feature type="compositionally biased region" description="Basic and acidic residues" evidence="3">
    <location>
        <begin position="594"/>
        <end position="604"/>
    </location>
</feature>
<dbReference type="InterPro" id="IPR002110">
    <property type="entry name" value="Ankyrin_rpt"/>
</dbReference>
<proteinExistence type="predicted"/>
<feature type="compositionally biased region" description="Pro residues" evidence="3">
    <location>
        <begin position="234"/>
        <end position="266"/>
    </location>
</feature>
<dbReference type="InterPro" id="IPR036036">
    <property type="entry name" value="SOCS_box-like_dom_sf"/>
</dbReference>
<feature type="repeat" description="ANK" evidence="2">
    <location>
        <begin position="712"/>
        <end position="744"/>
    </location>
</feature>
<dbReference type="SMART" id="SM00969">
    <property type="entry name" value="SOCS_box"/>
    <property type="match status" value="1"/>
</dbReference>
<dbReference type="InterPro" id="IPR001496">
    <property type="entry name" value="SOCS_box"/>
</dbReference>
<evidence type="ECO:0000313" key="6">
    <source>
        <dbReference type="Proteomes" id="UP000796761"/>
    </source>
</evidence>
<dbReference type="GO" id="GO:0016567">
    <property type="term" value="P:protein ubiquitination"/>
    <property type="evidence" value="ECO:0007669"/>
    <property type="project" value="UniProtKB-UniPathway"/>
</dbReference>
<dbReference type="AlphaFoldDB" id="A0A8K1LE97"/>
<feature type="domain" description="SOCS box" evidence="4">
    <location>
        <begin position="977"/>
        <end position="1015"/>
    </location>
</feature>
<dbReference type="EMBL" id="SWJQ01000825">
    <property type="protein sequence ID" value="TRZ10636.1"/>
    <property type="molecule type" value="Genomic_DNA"/>
</dbReference>
<dbReference type="Gene3D" id="1.10.750.20">
    <property type="entry name" value="SOCS box"/>
    <property type="match status" value="1"/>
</dbReference>
<dbReference type="PROSITE" id="PS50088">
    <property type="entry name" value="ANK_REPEAT"/>
    <property type="match status" value="4"/>
</dbReference>
<dbReference type="SUPFAM" id="SSF48403">
    <property type="entry name" value="Ankyrin repeat"/>
    <property type="match status" value="1"/>
</dbReference>
<feature type="compositionally biased region" description="Pro residues" evidence="3">
    <location>
        <begin position="610"/>
        <end position="619"/>
    </location>
</feature>
<dbReference type="PROSITE" id="PS50297">
    <property type="entry name" value="ANK_REP_REGION"/>
    <property type="match status" value="4"/>
</dbReference>
<dbReference type="Pfam" id="PF07525">
    <property type="entry name" value="SOCS_box"/>
    <property type="match status" value="1"/>
</dbReference>
<accession>A0A8K1LE97</accession>
<feature type="repeat" description="ANK" evidence="2">
    <location>
        <begin position="853"/>
        <end position="885"/>
    </location>
</feature>
<dbReference type="Pfam" id="PF12796">
    <property type="entry name" value="Ank_2"/>
    <property type="match status" value="2"/>
</dbReference>
<keyword evidence="2" id="KW-0040">ANK repeat</keyword>
<dbReference type="OrthoDB" id="194358at2759"/>
<evidence type="ECO:0000256" key="2">
    <source>
        <dbReference type="PROSITE-ProRule" id="PRU00023"/>
    </source>
</evidence>
<evidence type="ECO:0000256" key="1">
    <source>
        <dbReference type="ARBA" id="ARBA00004906"/>
    </source>
</evidence>
<sequence>MSCHLQKLFVTDGELEDEDFLSAVEDAENQFVTPGHPSGSVVPVLPIAPNPSAPHPSNSHPSNSHPGTPHPIKPPTLRPLAGQGDHPMGFPSRGSAARDEQDNSLFPAACRDMEGPEVSVGVPVPPGHPQKPPRKCPGKENAQEWGVPKKIRVGEELVPGSEGLQDRQGPLPSPKLVLRPSTAGACTPRDPPDMGGSRGSVPALGAPCLRPVQTSQTGNSPSVSWTPPAQNCPWQPPRPSSGPPSSVDPPRQPPRPSSGPPRPPSGPSSSVDPPRQPPRPSSGPPRPSSGPPSSVDPPKQPPSFPNAPGPPNPPVVTNHLVQLVTAASKAPRGAPRAPQGRESRRFPGPAGILPQQHSGKLLEEILVSAPQSPAHGAVAKPRAQALPSSPLPTEEDFGRGPWLAMKRELGLDERDPSCFLHTYSVVMVLRKAALKQLPKNKVPSMAVMIKTLSRSSAGAGAVFRDPTGEMQGTVHRVLLEQRQSELRAGAVLLLRQVGVFSPSHRNHYLNVTPNNLLRIFPPEPEGCSPRQELFIGLLGAGIRFHTRVCVGHSPIYNPPRLRPCVPMARETFPFSSSALRSLRLQQELLEREDRRRALARDSSRSCRPLPGTPRAPPSPPRRRQFCRDPAVHNALFAGDLPRVQSIFRDEEAANLVLEMVSEELVWSPEQGLWVLSPRQQHTSPLRVTSARGFEACARHLLLRGAAVDAVVGGRAPLHDSAAAPHPNCTRLLLAFGADPNVLSADGSAPLHLCTAPHSLRCAELLLAHGAQVNLGTRDRQVTALHVAARQGLVAHVELYLHHGADPSLRTRQGETPLNAAAAAAERPEEAQRFLGVAERLLAAGARPGAAGLKGHTPLHNACANGRPELARLLLSHGADPTIPNGAGDTPLDCALRAVGECREQRPEEIIALLLDHGALPAHPKMLRLCCQHPPAMEVMLNAYDRVPPAEGWVEAVPPELWEEHQEFYTSAVRMTGQPRRLQHLARVAVRRHLGPRCHSAVPRLALPPALRRYLQLPIEGLIS</sequence>
<feature type="compositionally biased region" description="Low complexity" evidence="3">
    <location>
        <begin position="55"/>
        <end position="67"/>
    </location>
</feature>
<evidence type="ECO:0000256" key="3">
    <source>
        <dbReference type="SAM" id="MobiDB-lite"/>
    </source>
</evidence>
<gene>
    <name evidence="5" type="ORF">HGM15179_016477</name>
</gene>
<feature type="compositionally biased region" description="Polar residues" evidence="3">
    <location>
        <begin position="212"/>
        <end position="229"/>
    </location>
</feature>
<feature type="compositionally biased region" description="Pro residues" evidence="3">
    <location>
        <begin position="274"/>
        <end position="314"/>
    </location>
</feature>
<organism evidence="5 6">
    <name type="scientific">Zosterops borbonicus</name>
    <dbReference type="NCBI Taxonomy" id="364589"/>
    <lineage>
        <taxon>Eukaryota</taxon>
        <taxon>Metazoa</taxon>
        <taxon>Chordata</taxon>
        <taxon>Craniata</taxon>
        <taxon>Vertebrata</taxon>
        <taxon>Euteleostomi</taxon>
        <taxon>Archelosauria</taxon>
        <taxon>Archosauria</taxon>
        <taxon>Dinosauria</taxon>
        <taxon>Saurischia</taxon>
        <taxon>Theropoda</taxon>
        <taxon>Coelurosauria</taxon>
        <taxon>Aves</taxon>
        <taxon>Neognathae</taxon>
        <taxon>Neoaves</taxon>
        <taxon>Telluraves</taxon>
        <taxon>Australaves</taxon>
        <taxon>Passeriformes</taxon>
        <taxon>Sylvioidea</taxon>
        <taxon>Zosteropidae</taxon>
        <taxon>Zosterops</taxon>
    </lineage>
</organism>
<feature type="region of interest" description="Disordered" evidence="3">
    <location>
        <begin position="594"/>
        <end position="624"/>
    </location>
</feature>
<dbReference type="PANTHER" id="PTHR14523">
    <property type="entry name" value="UNCHARACTERIZED PROTEIN C17ORF53 HOMOLOG"/>
    <property type="match status" value="1"/>
</dbReference>
<dbReference type="InterPro" id="IPR036770">
    <property type="entry name" value="Ankyrin_rpt-contain_sf"/>
</dbReference>